<keyword evidence="3" id="KW-1185">Reference proteome</keyword>
<sequence>MRFADDTGSAIRTYHIDNFLGTGNDVVKAWMHGGVNGTRRQVKYIGEKNEKTYICLAVDIFTRLFC</sequence>
<dbReference type="SUPFAM" id="SSF50685">
    <property type="entry name" value="Barwin-like endoglucanases"/>
    <property type="match status" value="1"/>
</dbReference>
<dbReference type="Pfam" id="PF06725">
    <property type="entry name" value="3D"/>
    <property type="match status" value="1"/>
</dbReference>
<dbReference type="RefSeq" id="WP_155435676.1">
    <property type="nucleotide sequence ID" value="NZ_JBHLXK010000002.1"/>
</dbReference>
<dbReference type="Proteomes" id="UP000735592">
    <property type="component" value="Unassembled WGS sequence"/>
</dbReference>
<proteinExistence type="predicted"/>
<dbReference type="InterPro" id="IPR010611">
    <property type="entry name" value="3D_dom"/>
</dbReference>
<name>A0ABW9SQI8_9BURK</name>
<evidence type="ECO:0000313" key="3">
    <source>
        <dbReference type="Proteomes" id="UP000735592"/>
    </source>
</evidence>
<dbReference type="EMBL" id="WNKW01000004">
    <property type="protein sequence ID" value="MTW34315.1"/>
    <property type="molecule type" value="Genomic_DNA"/>
</dbReference>
<gene>
    <name evidence="2" type="ORF">GM655_16020</name>
</gene>
<organism evidence="2 3">
    <name type="scientific">Pseudoduganella danionis</name>
    <dbReference type="NCBI Taxonomy" id="1890295"/>
    <lineage>
        <taxon>Bacteria</taxon>
        <taxon>Pseudomonadati</taxon>
        <taxon>Pseudomonadota</taxon>
        <taxon>Betaproteobacteria</taxon>
        <taxon>Burkholderiales</taxon>
        <taxon>Oxalobacteraceae</taxon>
        <taxon>Telluria group</taxon>
        <taxon>Pseudoduganella</taxon>
    </lineage>
</organism>
<evidence type="ECO:0000313" key="2">
    <source>
        <dbReference type="EMBL" id="MTW34315.1"/>
    </source>
</evidence>
<protein>
    <recommendedName>
        <fullName evidence="1">3D domain-containing protein</fullName>
    </recommendedName>
</protein>
<accession>A0ABW9SQI8</accession>
<reference evidence="2 3" key="1">
    <citation type="submission" date="2019-11" db="EMBL/GenBank/DDBJ databases">
        <title>Type strains purchased from KCTC, JCM and DSMZ.</title>
        <authorList>
            <person name="Lu H."/>
        </authorList>
    </citation>
    <scope>NUCLEOTIDE SEQUENCE [LARGE SCALE GENOMIC DNA]</scope>
    <source>
        <strain evidence="2 3">DSM 103461</strain>
    </source>
</reference>
<comment type="caution">
    <text evidence="2">The sequence shown here is derived from an EMBL/GenBank/DDBJ whole genome shotgun (WGS) entry which is preliminary data.</text>
</comment>
<dbReference type="InterPro" id="IPR036908">
    <property type="entry name" value="RlpA-like_sf"/>
</dbReference>
<feature type="domain" description="3D" evidence="1">
    <location>
        <begin position="3"/>
        <end position="30"/>
    </location>
</feature>
<evidence type="ECO:0000259" key="1">
    <source>
        <dbReference type="Pfam" id="PF06725"/>
    </source>
</evidence>